<protein>
    <submittedName>
        <fullName evidence="1">Uncharacterized protein</fullName>
    </submittedName>
</protein>
<dbReference type="EMBL" id="CM042042">
    <property type="protein sequence ID" value="KAI3704612.1"/>
    <property type="molecule type" value="Genomic_DNA"/>
</dbReference>
<accession>A0ACB9A3A8</accession>
<evidence type="ECO:0000313" key="1">
    <source>
        <dbReference type="EMBL" id="KAI3704612.1"/>
    </source>
</evidence>
<gene>
    <name evidence="1" type="ORF">L1987_74837</name>
</gene>
<name>A0ACB9A3A8_9ASTR</name>
<reference evidence="2" key="1">
    <citation type="journal article" date="2022" name="Mol. Ecol. Resour.">
        <title>The genomes of chicory, endive, great burdock and yacon provide insights into Asteraceae palaeo-polyploidization history and plant inulin production.</title>
        <authorList>
            <person name="Fan W."/>
            <person name="Wang S."/>
            <person name="Wang H."/>
            <person name="Wang A."/>
            <person name="Jiang F."/>
            <person name="Liu H."/>
            <person name="Zhao H."/>
            <person name="Xu D."/>
            <person name="Zhang Y."/>
        </authorList>
    </citation>
    <scope>NUCLEOTIDE SEQUENCE [LARGE SCALE GENOMIC DNA]</scope>
    <source>
        <strain evidence="2">cv. Yunnan</strain>
    </source>
</reference>
<dbReference type="Proteomes" id="UP001056120">
    <property type="component" value="Linkage Group LG25"/>
</dbReference>
<keyword evidence="2" id="KW-1185">Reference proteome</keyword>
<sequence>MSWLSRSNHKPEPQLSDDDSPQSPRRGVNEDLSEITKTLTRQFWGVASLIVPPVPAGHFNERSEPSDLAAISGVRRDFAEIGGRFRSGISKLSNNINDFLLLESEDDDYDSTDGDGDTDDAVGVTDEVVAFASDIAMHPETWLEFPLPEDEDFDLSDAQQEHVLAVESLAPRLSALRIELCPNYMTDSSFWKIYFVLLHPRLERDAADVLSTPKIVKARALLTHGLKNRSYSENMFDSKTKSPPFDATVIETVKHPIQIDDVQIVDKSVVQEESREDKDEVNWLKEGSSETVTNRVTILIESNEDVSFSDLEDDDDDDDDGNIPIHYMKAAHASDSSMKDSLGQVSDHNFETKESNDWLDVVDIDVA</sequence>
<organism evidence="1 2">
    <name type="scientific">Smallanthus sonchifolius</name>
    <dbReference type="NCBI Taxonomy" id="185202"/>
    <lineage>
        <taxon>Eukaryota</taxon>
        <taxon>Viridiplantae</taxon>
        <taxon>Streptophyta</taxon>
        <taxon>Embryophyta</taxon>
        <taxon>Tracheophyta</taxon>
        <taxon>Spermatophyta</taxon>
        <taxon>Magnoliopsida</taxon>
        <taxon>eudicotyledons</taxon>
        <taxon>Gunneridae</taxon>
        <taxon>Pentapetalae</taxon>
        <taxon>asterids</taxon>
        <taxon>campanulids</taxon>
        <taxon>Asterales</taxon>
        <taxon>Asteraceae</taxon>
        <taxon>Asteroideae</taxon>
        <taxon>Heliantheae alliance</taxon>
        <taxon>Millerieae</taxon>
        <taxon>Smallanthus</taxon>
    </lineage>
</organism>
<proteinExistence type="predicted"/>
<evidence type="ECO:0000313" key="2">
    <source>
        <dbReference type="Proteomes" id="UP001056120"/>
    </source>
</evidence>
<reference evidence="1 2" key="2">
    <citation type="journal article" date="2022" name="Mol. Ecol. Resour.">
        <title>The genomes of chicory, endive, great burdock and yacon provide insights into Asteraceae paleo-polyploidization history and plant inulin production.</title>
        <authorList>
            <person name="Fan W."/>
            <person name="Wang S."/>
            <person name="Wang H."/>
            <person name="Wang A."/>
            <person name="Jiang F."/>
            <person name="Liu H."/>
            <person name="Zhao H."/>
            <person name="Xu D."/>
            <person name="Zhang Y."/>
        </authorList>
    </citation>
    <scope>NUCLEOTIDE SEQUENCE [LARGE SCALE GENOMIC DNA]</scope>
    <source>
        <strain evidence="2">cv. Yunnan</strain>
        <tissue evidence="1">Leaves</tissue>
    </source>
</reference>
<comment type="caution">
    <text evidence="1">The sequence shown here is derived from an EMBL/GenBank/DDBJ whole genome shotgun (WGS) entry which is preliminary data.</text>
</comment>